<dbReference type="RefSeq" id="WP_378201927.1">
    <property type="nucleotide sequence ID" value="NZ_JBHMBK010000031.1"/>
</dbReference>
<accession>A0ABV5UC71</accession>
<name>A0ABV5UC71_9PSEU</name>
<keyword evidence="2" id="KW-1185">Reference proteome</keyword>
<dbReference type="Proteomes" id="UP001589535">
    <property type="component" value="Unassembled WGS sequence"/>
</dbReference>
<comment type="caution">
    <text evidence="1">The sequence shown here is derived from an EMBL/GenBank/DDBJ whole genome shotgun (WGS) entry which is preliminary data.</text>
</comment>
<organism evidence="1 2">
    <name type="scientific">Amycolatopsis plumensis</name>
    <dbReference type="NCBI Taxonomy" id="236508"/>
    <lineage>
        <taxon>Bacteria</taxon>
        <taxon>Bacillati</taxon>
        <taxon>Actinomycetota</taxon>
        <taxon>Actinomycetes</taxon>
        <taxon>Pseudonocardiales</taxon>
        <taxon>Pseudonocardiaceae</taxon>
        <taxon>Amycolatopsis</taxon>
    </lineage>
</organism>
<reference evidence="1 2" key="1">
    <citation type="submission" date="2024-09" db="EMBL/GenBank/DDBJ databases">
        <authorList>
            <person name="Sun Q."/>
            <person name="Mori K."/>
        </authorList>
    </citation>
    <scope>NUCLEOTIDE SEQUENCE [LARGE SCALE GENOMIC DNA]</scope>
    <source>
        <strain evidence="1 2">JCM 13852</strain>
    </source>
</reference>
<proteinExistence type="predicted"/>
<sequence length="84" mass="9027">MGQHVGAVVVGVLGEELRFGVREVEARGHGQAEVGEVQPLAVGDDVGEVRVEVLDTLCRQEAGDVPQVFFERQVVAHPPGEVVW</sequence>
<protein>
    <submittedName>
        <fullName evidence="1">Uncharacterized protein</fullName>
    </submittedName>
</protein>
<gene>
    <name evidence="1" type="ORF">ACFFTO_32765</name>
</gene>
<dbReference type="EMBL" id="JBHMBK010000031">
    <property type="protein sequence ID" value="MFB9688972.1"/>
    <property type="molecule type" value="Genomic_DNA"/>
</dbReference>
<evidence type="ECO:0000313" key="1">
    <source>
        <dbReference type="EMBL" id="MFB9688972.1"/>
    </source>
</evidence>
<evidence type="ECO:0000313" key="2">
    <source>
        <dbReference type="Proteomes" id="UP001589535"/>
    </source>
</evidence>